<feature type="domain" description="DUF4190" evidence="2">
    <location>
        <begin position="75"/>
        <end position="139"/>
    </location>
</feature>
<keyword evidence="1" id="KW-0812">Transmembrane</keyword>
<keyword evidence="1" id="KW-0472">Membrane</keyword>
<dbReference type="RefSeq" id="WP_200353126.1">
    <property type="nucleotide sequence ID" value="NZ_BAABHZ010000002.1"/>
</dbReference>
<evidence type="ECO:0000313" key="4">
    <source>
        <dbReference type="EMBL" id="MBK1818177.1"/>
    </source>
</evidence>
<comment type="caution">
    <text evidence="4">The sequence shown here is derived from an EMBL/GenBank/DDBJ whole genome shotgun (WGS) entry which is preliminary data.</text>
</comment>
<protein>
    <submittedName>
        <fullName evidence="4">DUF4339 domain-containing protein</fullName>
    </submittedName>
</protein>
<sequence length="154" mass="16209">MQWYHAENGQRHGPISEQDLGSLIAAGRIGPATLIWREGMAQWLPLGQVSAEGGLAVLPPSAGYDLLRPATTSGLAIASMVCGILGLVLSCMFLGILGIPAVVCGHMAMHQINNSRNMIVGRGMALTGLICGYLGLLTMLGFILQIVFALAHFP</sequence>
<dbReference type="AlphaFoldDB" id="A0A934R8C1"/>
<keyword evidence="5" id="KW-1185">Reference proteome</keyword>
<name>A0A934R8C1_9BACT</name>
<evidence type="ECO:0000256" key="1">
    <source>
        <dbReference type="SAM" id="Phobius"/>
    </source>
</evidence>
<organism evidence="4 5">
    <name type="scientific">Luteolibacter yonseiensis</name>
    <dbReference type="NCBI Taxonomy" id="1144680"/>
    <lineage>
        <taxon>Bacteria</taxon>
        <taxon>Pseudomonadati</taxon>
        <taxon>Verrucomicrobiota</taxon>
        <taxon>Verrucomicrobiia</taxon>
        <taxon>Verrucomicrobiales</taxon>
        <taxon>Verrucomicrobiaceae</taxon>
        <taxon>Luteolibacter</taxon>
    </lineage>
</organism>
<dbReference type="EMBL" id="JAENIK010000013">
    <property type="protein sequence ID" value="MBK1818177.1"/>
    <property type="molecule type" value="Genomic_DNA"/>
</dbReference>
<accession>A0A934R8C1</accession>
<dbReference type="InterPro" id="IPR025640">
    <property type="entry name" value="GYF_2"/>
</dbReference>
<dbReference type="Pfam" id="PF13828">
    <property type="entry name" value="DUF4190"/>
    <property type="match status" value="1"/>
</dbReference>
<dbReference type="Proteomes" id="UP000600139">
    <property type="component" value="Unassembled WGS sequence"/>
</dbReference>
<feature type="domain" description="GYF" evidence="3">
    <location>
        <begin position="3"/>
        <end position="50"/>
    </location>
</feature>
<dbReference type="Pfam" id="PF14237">
    <property type="entry name" value="GYF_2"/>
    <property type="match status" value="1"/>
</dbReference>
<keyword evidence="1" id="KW-1133">Transmembrane helix</keyword>
<evidence type="ECO:0000259" key="3">
    <source>
        <dbReference type="Pfam" id="PF14237"/>
    </source>
</evidence>
<dbReference type="InterPro" id="IPR025241">
    <property type="entry name" value="DUF4190"/>
</dbReference>
<feature type="transmembrane region" description="Helical" evidence="1">
    <location>
        <begin position="124"/>
        <end position="151"/>
    </location>
</feature>
<reference evidence="4" key="1">
    <citation type="submission" date="2021-01" db="EMBL/GenBank/DDBJ databases">
        <title>Modified the classification status of verrucomicrobia.</title>
        <authorList>
            <person name="Feng X."/>
        </authorList>
    </citation>
    <scope>NUCLEOTIDE SEQUENCE</scope>
    <source>
        <strain evidence="4">JCM 18052</strain>
    </source>
</reference>
<feature type="transmembrane region" description="Helical" evidence="1">
    <location>
        <begin position="75"/>
        <end position="103"/>
    </location>
</feature>
<evidence type="ECO:0000259" key="2">
    <source>
        <dbReference type="Pfam" id="PF13828"/>
    </source>
</evidence>
<proteinExistence type="predicted"/>
<gene>
    <name evidence="4" type="ORF">JIN84_21315</name>
</gene>
<evidence type="ECO:0000313" key="5">
    <source>
        <dbReference type="Proteomes" id="UP000600139"/>
    </source>
</evidence>